<evidence type="ECO:0000313" key="1">
    <source>
        <dbReference type="EMBL" id="SVB96750.1"/>
    </source>
</evidence>
<proteinExistence type="predicted"/>
<protein>
    <submittedName>
        <fullName evidence="1">Uncharacterized protein</fullName>
    </submittedName>
</protein>
<gene>
    <name evidence="1" type="ORF">METZ01_LOCUS249604</name>
</gene>
<feature type="non-terminal residue" evidence="1">
    <location>
        <position position="1"/>
    </location>
</feature>
<reference evidence="1" key="1">
    <citation type="submission" date="2018-05" db="EMBL/GenBank/DDBJ databases">
        <authorList>
            <person name="Lanie J.A."/>
            <person name="Ng W.-L."/>
            <person name="Kazmierczak K.M."/>
            <person name="Andrzejewski T.M."/>
            <person name="Davidsen T.M."/>
            <person name="Wayne K.J."/>
            <person name="Tettelin H."/>
            <person name="Glass J.I."/>
            <person name="Rusch D."/>
            <person name="Podicherti R."/>
            <person name="Tsui H.-C.T."/>
            <person name="Winkler M.E."/>
        </authorList>
    </citation>
    <scope>NUCLEOTIDE SEQUENCE</scope>
</reference>
<organism evidence="1">
    <name type="scientific">marine metagenome</name>
    <dbReference type="NCBI Taxonomy" id="408172"/>
    <lineage>
        <taxon>unclassified sequences</taxon>
        <taxon>metagenomes</taxon>
        <taxon>ecological metagenomes</taxon>
    </lineage>
</organism>
<dbReference type="AlphaFoldDB" id="A0A382IAR0"/>
<sequence>SLVQRQPLRIVPDAKSDVRSVWRLLLGPPDLQYRHPAGSVVQKGATEHDMALLHLCRHQCGHVAGAIHHRDYQSPQRLHALFLGHVLPHLLGLGALRGNHRLLPRRLLSLRASYATDRHARNPNPSPLREKGKV</sequence>
<name>A0A382IAR0_9ZZZZ</name>
<accession>A0A382IAR0</accession>
<dbReference type="EMBL" id="UINC01066248">
    <property type="protein sequence ID" value="SVB96750.1"/>
    <property type="molecule type" value="Genomic_DNA"/>
</dbReference>
<feature type="non-terminal residue" evidence="1">
    <location>
        <position position="134"/>
    </location>
</feature>